<evidence type="ECO:0000256" key="6">
    <source>
        <dbReference type="ARBA" id="ARBA00022801"/>
    </source>
</evidence>
<dbReference type="SUPFAM" id="SSF56219">
    <property type="entry name" value="DNase I-like"/>
    <property type="match status" value="1"/>
</dbReference>
<dbReference type="GO" id="GO:0046872">
    <property type="term" value="F:metal ion binding"/>
    <property type="evidence" value="ECO:0007669"/>
    <property type="project" value="UniProtKB-KW"/>
</dbReference>
<evidence type="ECO:0000256" key="3">
    <source>
        <dbReference type="ARBA" id="ARBA00009254"/>
    </source>
</evidence>
<feature type="coiled-coil region" evidence="14">
    <location>
        <begin position="217"/>
        <end position="244"/>
    </location>
</feature>
<keyword evidence="9" id="KW-0687">Ribonucleoprotein</keyword>
<evidence type="ECO:0000256" key="13">
    <source>
        <dbReference type="PIRSR" id="PIRSR604808-3"/>
    </source>
</evidence>
<evidence type="ECO:0000313" key="16">
    <source>
        <dbReference type="EMBL" id="KAJ6637995.1"/>
    </source>
</evidence>
<keyword evidence="16" id="KW-0255">Endonuclease</keyword>
<comment type="cofactor">
    <cofactor evidence="12">
        <name>Mg(2+)</name>
        <dbReference type="ChEBI" id="CHEBI:18420"/>
    </cofactor>
    <cofactor evidence="12">
        <name>Mn(2+)</name>
        <dbReference type="ChEBI" id="CHEBI:29035"/>
    </cofactor>
    <text evidence="12">Probably binds two magnesium or manganese ions per subunit.</text>
</comment>
<dbReference type="PANTHER" id="PTHR45722">
    <property type="entry name" value="60S RIBOSOMAL PROTEIN L35"/>
    <property type="match status" value="1"/>
</dbReference>
<dbReference type="Gene3D" id="1.10.287.310">
    <property type="match status" value="1"/>
</dbReference>
<dbReference type="GO" id="GO:0006412">
    <property type="term" value="P:translation"/>
    <property type="evidence" value="ECO:0007669"/>
    <property type="project" value="InterPro"/>
</dbReference>
<comment type="similarity">
    <text evidence="2">Belongs to the DNA repair enzymes AP/ExoA family.</text>
</comment>
<reference evidence="16" key="1">
    <citation type="submission" date="2022-07" db="EMBL/GenBank/DDBJ databases">
        <authorList>
            <person name="Trinca V."/>
            <person name="Uliana J.V.C."/>
            <person name="Torres T.T."/>
            <person name="Ward R.J."/>
            <person name="Monesi N."/>
        </authorList>
    </citation>
    <scope>NUCLEOTIDE SEQUENCE</scope>
    <source>
        <strain evidence="16">HSMRA1968</strain>
        <tissue evidence="16">Whole embryos</tissue>
    </source>
</reference>
<dbReference type="InterPro" id="IPR004808">
    <property type="entry name" value="AP_endonuc_1"/>
</dbReference>
<evidence type="ECO:0000256" key="4">
    <source>
        <dbReference type="ARBA" id="ARBA00012115"/>
    </source>
</evidence>
<evidence type="ECO:0000256" key="9">
    <source>
        <dbReference type="ARBA" id="ARBA00023274"/>
    </source>
</evidence>
<dbReference type="SUPFAM" id="SSF46561">
    <property type="entry name" value="Ribosomal protein L29 (L29p)"/>
    <property type="match status" value="2"/>
</dbReference>
<keyword evidence="5 12" id="KW-0479">Metal-binding</keyword>
<keyword evidence="17" id="KW-1185">Reference proteome</keyword>
<evidence type="ECO:0000313" key="17">
    <source>
        <dbReference type="Proteomes" id="UP001151699"/>
    </source>
</evidence>
<dbReference type="GO" id="GO:0008311">
    <property type="term" value="F:double-stranded DNA 3'-5' DNA exonuclease activity"/>
    <property type="evidence" value="ECO:0007669"/>
    <property type="project" value="UniProtKB-EC"/>
</dbReference>
<keyword evidence="14" id="KW-0175">Coiled coil</keyword>
<dbReference type="PANTHER" id="PTHR45722:SF2">
    <property type="entry name" value="LARGE RIBOSOMAL SUBUNIT PROTEIN UL29-RELATED"/>
    <property type="match status" value="1"/>
</dbReference>
<dbReference type="GO" id="GO:0006281">
    <property type="term" value="P:DNA repair"/>
    <property type="evidence" value="ECO:0007669"/>
    <property type="project" value="InterPro"/>
</dbReference>
<dbReference type="InterPro" id="IPR001854">
    <property type="entry name" value="Ribosomal_uL29"/>
</dbReference>
<evidence type="ECO:0000256" key="7">
    <source>
        <dbReference type="ARBA" id="ARBA00022842"/>
    </source>
</evidence>
<dbReference type="GO" id="GO:0003729">
    <property type="term" value="F:mRNA binding"/>
    <property type="evidence" value="ECO:0007669"/>
    <property type="project" value="TreeGrafter"/>
</dbReference>
<evidence type="ECO:0000256" key="2">
    <source>
        <dbReference type="ARBA" id="ARBA00007092"/>
    </source>
</evidence>
<dbReference type="Pfam" id="PF00831">
    <property type="entry name" value="Ribosomal_L29"/>
    <property type="match status" value="2"/>
</dbReference>
<dbReference type="EC" id="3.1.11.2" evidence="4"/>
<keyword evidence="7 12" id="KW-0460">Magnesium</keyword>
<feature type="site" description="Transition state stabilizer" evidence="13">
    <location>
        <position position="196"/>
    </location>
</feature>
<evidence type="ECO:0000256" key="8">
    <source>
        <dbReference type="ARBA" id="ARBA00022980"/>
    </source>
</evidence>
<gene>
    <name evidence="16" type="primary">APEX2</name>
    <name evidence="16" type="ORF">Bhyg_10727</name>
</gene>
<dbReference type="Gene3D" id="6.10.250.3450">
    <property type="match status" value="2"/>
</dbReference>
<sequence>MESGGFTVISWNVNGLRTIKIDEILAQFNCSILGIQETKLSRDALSQDVAIVDDYTSYFSFCRNRTGYSGVALYCRDDFMPEKSEEGLSGILNKKYSKLPEYLIGRYGDLEDNERVDVAIADDDGRSIITQHAIKMPNGITRSLAVINVYCPRLRNDPDDPVDNTNFKFIFHNTLGNRARCLVAAGFFVIVMGDFNIAHRAIDRVETDDTKVKVKCSELRSKAKQDLEKQLDELKTELLNLRVAKVTGGAPSKLSKIRVVRKAIARVYIVIHQKTKDNLRKLYRGKKFKPLDLRPKKTRAIRKALSTRDANRKTLKELRKRSIYPVKVKCSELRLKTKQDLEKQLDELKTELLNLRVAKVTGGAPSKLSKIRVVRKAIARVYIVIHQKTKDNLRKLYRGNKLKPLDLRPKKTRAIRKALSTRDANRKTFKELRKRSVYPVRKFALKA</sequence>
<name>A0A9Q0RXN3_9DIPT</name>
<dbReference type="NCBIfam" id="TIGR00012">
    <property type="entry name" value="L29"/>
    <property type="match status" value="2"/>
</dbReference>
<dbReference type="AlphaFoldDB" id="A0A9Q0RXN3"/>
<dbReference type="InterPro" id="IPR036691">
    <property type="entry name" value="Endo/exonu/phosph_ase_sf"/>
</dbReference>
<dbReference type="FunFam" id="1.10.287.310:FF:000002">
    <property type="entry name" value="60S ribosomal protein L35"/>
    <property type="match status" value="2"/>
</dbReference>
<evidence type="ECO:0000256" key="14">
    <source>
        <dbReference type="SAM" id="Coils"/>
    </source>
</evidence>
<evidence type="ECO:0000256" key="5">
    <source>
        <dbReference type="ARBA" id="ARBA00022723"/>
    </source>
</evidence>
<proteinExistence type="inferred from homology"/>
<dbReference type="GO" id="GO:0004519">
    <property type="term" value="F:endonuclease activity"/>
    <property type="evidence" value="ECO:0007669"/>
    <property type="project" value="UniProtKB-KW"/>
</dbReference>
<comment type="catalytic activity">
    <reaction evidence="1">
        <text>Exonucleolytic cleavage in the 3'- to 5'-direction to yield nucleoside 5'-phosphates.</text>
        <dbReference type="EC" id="3.1.11.2"/>
    </reaction>
</comment>
<dbReference type="HAMAP" id="MF_00374">
    <property type="entry name" value="Ribosomal_uL29"/>
    <property type="match status" value="2"/>
</dbReference>
<evidence type="ECO:0000256" key="10">
    <source>
        <dbReference type="ARBA" id="ARBA00035204"/>
    </source>
</evidence>
<dbReference type="OrthoDB" id="528635at2759"/>
<organism evidence="16 17">
    <name type="scientific">Pseudolycoriella hygida</name>
    <dbReference type="NCBI Taxonomy" id="35572"/>
    <lineage>
        <taxon>Eukaryota</taxon>
        <taxon>Metazoa</taxon>
        <taxon>Ecdysozoa</taxon>
        <taxon>Arthropoda</taxon>
        <taxon>Hexapoda</taxon>
        <taxon>Insecta</taxon>
        <taxon>Pterygota</taxon>
        <taxon>Neoptera</taxon>
        <taxon>Endopterygota</taxon>
        <taxon>Diptera</taxon>
        <taxon>Nematocera</taxon>
        <taxon>Sciaroidea</taxon>
        <taxon>Sciaridae</taxon>
        <taxon>Pseudolycoriella</taxon>
    </lineage>
</organism>
<keyword evidence="6" id="KW-0378">Hydrolase</keyword>
<evidence type="ECO:0000259" key="15">
    <source>
        <dbReference type="Pfam" id="PF03372"/>
    </source>
</evidence>
<keyword evidence="16" id="KW-0540">Nuclease</keyword>
<dbReference type="Gene3D" id="3.60.10.10">
    <property type="entry name" value="Endonuclease/exonuclease/phosphatase"/>
    <property type="match status" value="1"/>
</dbReference>
<protein>
    <recommendedName>
        <fullName evidence="10">Large ribosomal subunit protein uL29</fullName>
        <ecNumber evidence="4">3.1.11.2</ecNumber>
    </recommendedName>
    <alternativeName>
        <fullName evidence="11">60S ribosomal protein L35</fullName>
    </alternativeName>
</protein>
<dbReference type="PROSITE" id="PS51435">
    <property type="entry name" value="AP_NUCLEASE_F1_4"/>
    <property type="match status" value="1"/>
</dbReference>
<feature type="domain" description="Endonuclease/exonuclease/phosphatase" evidence="15">
    <location>
        <begin position="9"/>
        <end position="205"/>
    </location>
</feature>
<feature type="binding site" evidence="12">
    <location>
        <position position="196"/>
    </location>
    <ligand>
        <name>Mg(2+)</name>
        <dbReference type="ChEBI" id="CHEBI:18420"/>
        <label>1</label>
    </ligand>
</feature>
<dbReference type="EMBL" id="WJQU01000003">
    <property type="protein sequence ID" value="KAJ6637995.1"/>
    <property type="molecule type" value="Genomic_DNA"/>
</dbReference>
<dbReference type="PROSITE" id="PS00579">
    <property type="entry name" value="RIBOSOMAL_L29"/>
    <property type="match status" value="2"/>
</dbReference>
<dbReference type="GO" id="GO:0000463">
    <property type="term" value="P:maturation of LSU-rRNA from tricistronic rRNA transcript (SSU-rRNA, 5.8S rRNA, LSU-rRNA)"/>
    <property type="evidence" value="ECO:0007669"/>
    <property type="project" value="InterPro"/>
</dbReference>
<dbReference type="Gene3D" id="6.10.140.1970">
    <property type="match status" value="1"/>
</dbReference>
<comment type="caution">
    <text evidence="16">The sequence shown here is derived from an EMBL/GenBank/DDBJ whole genome shotgun (WGS) entry which is preliminary data.</text>
</comment>
<dbReference type="InterPro" id="IPR036049">
    <property type="entry name" value="Ribosomal_uL29_sf"/>
</dbReference>
<dbReference type="GO" id="GO:0003735">
    <property type="term" value="F:structural constituent of ribosome"/>
    <property type="evidence" value="ECO:0007669"/>
    <property type="project" value="InterPro"/>
</dbReference>
<keyword evidence="12" id="KW-0464">Manganese</keyword>
<comment type="similarity">
    <text evidence="3">Belongs to the universal ribosomal protein uL29 family.</text>
</comment>
<dbReference type="CDD" id="cd00427">
    <property type="entry name" value="Ribosomal_L29_HIP"/>
    <property type="match status" value="2"/>
</dbReference>
<keyword evidence="8" id="KW-0689">Ribosomal protein</keyword>
<dbReference type="Proteomes" id="UP001151699">
    <property type="component" value="Chromosome X"/>
</dbReference>
<dbReference type="InterPro" id="IPR005135">
    <property type="entry name" value="Endo/exonuclease/phosphatase"/>
</dbReference>
<feature type="coiled-coil region" evidence="14">
    <location>
        <begin position="331"/>
        <end position="358"/>
    </location>
</feature>
<dbReference type="FunFam" id="6.10.250.3450:FF:000001">
    <property type="entry name" value="60S ribosomal protein L35"/>
    <property type="match status" value="2"/>
</dbReference>
<dbReference type="Pfam" id="PF03372">
    <property type="entry name" value="Exo_endo_phos"/>
    <property type="match status" value="1"/>
</dbReference>
<feature type="binding site" evidence="12">
    <location>
        <position position="12"/>
    </location>
    <ligand>
        <name>Mg(2+)</name>
        <dbReference type="ChEBI" id="CHEBI:18420"/>
        <label>1</label>
    </ligand>
</feature>
<dbReference type="InterPro" id="IPR045059">
    <property type="entry name" value="Ribosomal_uL29_euk"/>
</dbReference>
<accession>A0A9Q0RXN3</accession>
<evidence type="ECO:0000256" key="1">
    <source>
        <dbReference type="ARBA" id="ARBA00000493"/>
    </source>
</evidence>
<dbReference type="InterPro" id="IPR018254">
    <property type="entry name" value="Ribosomal_uL29_CS"/>
</dbReference>
<feature type="binding site" evidence="12">
    <location>
        <position position="194"/>
    </location>
    <ligand>
        <name>Mg(2+)</name>
        <dbReference type="ChEBI" id="CHEBI:18420"/>
        <label>1</label>
    </ligand>
</feature>
<evidence type="ECO:0000256" key="12">
    <source>
        <dbReference type="PIRSR" id="PIRSR604808-2"/>
    </source>
</evidence>
<dbReference type="GO" id="GO:0022625">
    <property type="term" value="C:cytosolic large ribosomal subunit"/>
    <property type="evidence" value="ECO:0007669"/>
    <property type="project" value="InterPro"/>
</dbReference>
<evidence type="ECO:0000256" key="11">
    <source>
        <dbReference type="ARBA" id="ARBA00035334"/>
    </source>
</evidence>
<feature type="binding site" evidence="12">
    <location>
        <position position="37"/>
    </location>
    <ligand>
        <name>Mg(2+)</name>
        <dbReference type="ChEBI" id="CHEBI:18420"/>
        <label>1</label>
    </ligand>
</feature>